<dbReference type="EMBL" id="MTHB01000147">
    <property type="protein sequence ID" value="OXC76081.1"/>
    <property type="molecule type" value="Genomic_DNA"/>
</dbReference>
<evidence type="ECO:0000313" key="3">
    <source>
        <dbReference type="EMBL" id="OXC76081.1"/>
    </source>
</evidence>
<dbReference type="Pfam" id="PF03976">
    <property type="entry name" value="PPK2"/>
    <property type="match status" value="1"/>
</dbReference>
<dbReference type="InterPro" id="IPR022488">
    <property type="entry name" value="PPK2-related"/>
</dbReference>
<sequence length="59" mass="6705">MKGYKECVSATSTSDSPWHVVPADDRENVRMIVSQIDLDTLDELKMSTRKHPKRAGRNC</sequence>
<reference evidence="4" key="1">
    <citation type="submission" date="2017-01" db="EMBL/GenBank/DDBJ databases">
        <title>Genome Analysis of Deinococcus marmoris KOPRI26562.</title>
        <authorList>
            <person name="Kim J.H."/>
            <person name="Oh H.-M."/>
        </authorList>
    </citation>
    <scope>NUCLEOTIDE SEQUENCE [LARGE SCALE GENOMIC DNA]</scope>
    <source>
        <strain evidence="4">PAMC 26633</strain>
    </source>
</reference>
<organism evidence="3 4">
    <name type="scientific">Caballeronia sordidicola</name>
    <name type="common">Burkholderia sordidicola</name>
    <dbReference type="NCBI Taxonomy" id="196367"/>
    <lineage>
        <taxon>Bacteria</taxon>
        <taxon>Pseudomonadati</taxon>
        <taxon>Pseudomonadota</taxon>
        <taxon>Betaproteobacteria</taxon>
        <taxon>Burkholderiales</taxon>
        <taxon>Burkholderiaceae</taxon>
        <taxon>Caballeronia</taxon>
    </lineage>
</organism>
<comment type="caution">
    <text evidence="3">The sequence shown here is derived from an EMBL/GenBank/DDBJ whole genome shotgun (WGS) entry which is preliminary data.</text>
</comment>
<proteinExistence type="predicted"/>
<accession>A0A226WY27</accession>
<feature type="domain" description="Polyphosphate kinase-2-related" evidence="2">
    <location>
        <begin position="4"/>
        <end position="45"/>
    </location>
</feature>
<dbReference type="InterPro" id="IPR027417">
    <property type="entry name" value="P-loop_NTPase"/>
</dbReference>
<dbReference type="Proteomes" id="UP000214720">
    <property type="component" value="Unassembled WGS sequence"/>
</dbReference>
<name>A0A226WY27_CABSO</name>
<evidence type="ECO:0000259" key="2">
    <source>
        <dbReference type="Pfam" id="PF03976"/>
    </source>
</evidence>
<feature type="region of interest" description="Disordered" evidence="1">
    <location>
        <begin position="1"/>
        <end position="21"/>
    </location>
</feature>
<dbReference type="RefSeq" id="WP_256983213.1">
    <property type="nucleotide sequence ID" value="NZ_MTHB01000147.1"/>
</dbReference>
<gene>
    <name evidence="3" type="ORF">BSU04_23730</name>
</gene>
<evidence type="ECO:0000313" key="4">
    <source>
        <dbReference type="Proteomes" id="UP000214720"/>
    </source>
</evidence>
<evidence type="ECO:0000256" key="1">
    <source>
        <dbReference type="SAM" id="MobiDB-lite"/>
    </source>
</evidence>
<protein>
    <recommendedName>
        <fullName evidence="2">Polyphosphate kinase-2-related domain-containing protein</fullName>
    </recommendedName>
</protein>
<dbReference type="AlphaFoldDB" id="A0A226WY27"/>
<dbReference type="Gene3D" id="3.40.50.300">
    <property type="entry name" value="P-loop containing nucleotide triphosphate hydrolases"/>
    <property type="match status" value="1"/>
</dbReference>